<dbReference type="GO" id="GO:0005758">
    <property type="term" value="C:mitochondrial intermembrane space"/>
    <property type="evidence" value="ECO:0007669"/>
    <property type="project" value="InterPro"/>
</dbReference>
<protein>
    <recommendedName>
        <fullName evidence="1">PRELI/MSF1 domain-containing protein</fullName>
    </recommendedName>
</protein>
<sequence length="185" mass="21920">MVKLFQHTFKYEYNWDSVTLAFWLRYPNPFASHVESVDVIDRYVDPKTGSLRTTRLIMKRGVLPKWGQGFIKNPEAYIIEESIINPKTQTMITRTKNITHARVMQVEEWQTFRVDPNNREFTQVKTEAKFVSKFGWGLTEKLEGFGLKRFTDSSLKSRKGMSYILERIREKQLLRGRKLMNVYSI</sequence>
<proteinExistence type="predicted"/>
<dbReference type="Pfam" id="PF04707">
    <property type="entry name" value="PRELI"/>
    <property type="match status" value="1"/>
</dbReference>
<dbReference type="PANTHER" id="PTHR11158">
    <property type="entry name" value="MSF1/PX19 RELATED"/>
    <property type="match status" value="1"/>
</dbReference>
<gene>
    <name evidence="2" type="ORF">Glove_579g17</name>
</gene>
<dbReference type="STRING" id="1348612.A0A397GER3"/>
<dbReference type="Proteomes" id="UP000266861">
    <property type="component" value="Unassembled WGS sequence"/>
</dbReference>
<dbReference type="PROSITE" id="PS50904">
    <property type="entry name" value="PRELI_MSF1"/>
    <property type="match status" value="1"/>
</dbReference>
<dbReference type="AlphaFoldDB" id="A0A397GER3"/>
<dbReference type="OrthoDB" id="10056816at2759"/>
<dbReference type="InterPro" id="IPR006797">
    <property type="entry name" value="PRELI/MSF1_dom"/>
</dbReference>
<evidence type="ECO:0000313" key="2">
    <source>
        <dbReference type="EMBL" id="RHZ47463.1"/>
    </source>
</evidence>
<keyword evidence="3" id="KW-1185">Reference proteome</keyword>
<evidence type="ECO:0000259" key="1">
    <source>
        <dbReference type="PROSITE" id="PS50904"/>
    </source>
</evidence>
<dbReference type="EMBL" id="PQFF01000488">
    <property type="protein sequence ID" value="RHZ47463.1"/>
    <property type="molecule type" value="Genomic_DNA"/>
</dbReference>
<comment type="caution">
    <text evidence="2">The sequence shown here is derived from an EMBL/GenBank/DDBJ whole genome shotgun (WGS) entry which is preliminary data.</text>
</comment>
<dbReference type="InterPro" id="IPR037365">
    <property type="entry name" value="Slowmo/Ups"/>
</dbReference>
<organism evidence="2 3">
    <name type="scientific">Diversispora epigaea</name>
    <dbReference type="NCBI Taxonomy" id="1348612"/>
    <lineage>
        <taxon>Eukaryota</taxon>
        <taxon>Fungi</taxon>
        <taxon>Fungi incertae sedis</taxon>
        <taxon>Mucoromycota</taxon>
        <taxon>Glomeromycotina</taxon>
        <taxon>Glomeromycetes</taxon>
        <taxon>Diversisporales</taxon>
        <taxon>Diversisporaceae</taxon>
        <taxon>Diversispora</taxon>
    </lineage>
</organism>
<accession>A0A397GER3</accession>
<feature type="domain" description="PRELI/MSF1" evidence="1">
    <location>
        <begin position="2"/>
        <end position="173"/>
    </location>
</feature>
<evidence type="ECO:0000313" key="3">
    <source>
        <dbReference type="Proteomes" id="UP000266861"/>
    </source>
</evidence>
<name>A0A397GER3_9GLOM</name>
<reference evidence="2 3" key="1">
    <citation type="submission" date="2018-08" db="EMBL/GenBank/DDBJ databases">
        <title>Genome and evolution of the arbuscular mycorrhizal fungus Diversispora epigaea (formerly Glomus versiforme) and its bacterial endosymbionts.</title>
        <authorList>
            <person name="Sun X."/>
            <person name="Fei Z."/>
            <person name="Harrison M."/>
        </authorList>
    </citation>
    <scope>NUCLEOTIDE SEQUENCE [LARGE SCALE GENOMIC DNA]</scope>
    <source>
        <strain evidence="2 3">IT104</strain>
    </source>
</reference>